<dbReference type="EMBL" id="CP014806">
    <property type="protein sequence ID" value="AMW99335.1"/>
    <property type="molecule type" value="Genomic_DNA"/>
</dbReference>
<evidence type="ECO:0000313" key="1">
    <source>
        <dbReference type="EMBL" id="AMW99335.1"/>
    </source>
</evidence>
<dbReference type="Proteomes" id="UP000076021">
    <property type="component" value="Chromosome"/>
</dbReference>
<reference evidence="2" key="2">
    <citation type="submission" date="2016-03" db="EMBL/GenBank/DDBJ databases">
        <authorList>
            <person name="Ploux O."/>
        </authorList>
    </citation>
    <scope>NUCLEOTIDE SEQUENCE [LARGE SCALE GENOMIC DNA]</scope>
    <source>
        <strain evidence="2">PP9</strain>
    </source>
</reference>
<dbReference type="OrthoDB" id="2454907at2"/>
<accession>A0A143HCW8</accession>
<dbReference type="RefSeq" id="WP_066788052.1">
    <property type="nucleotide sequence ID" value="NZ_CP014806.1"/>
</dbReference>
<proteinExistence type="predicted"/>
<reference evidence="1 2" key="1">
    <citation type="journal article" date="2016" name="Genome Announc.">
        <title>Whole-Genome Sequence of Rummeliibacillus stabekisii Strain PP9 Isolated from Antarctic Soil.</title>
        <authorList>
            <person name="da Mota F.F."/>
            <person name="Vollu R.E."/>
            <person name="Jurelevicius D."/>
            <person name="Seldin L."/>
        </authorList>
    </citation>
    <scope>NUCLEOTIDE SEQUENCE [LARGE SCALE GENOMIC DNA]</scope>
    <source>
        <strain evidence="1 2">PP9</strain>
    </source>
</reference>
<organism evidence="1 2">
    <name type="scientific">Rummeliibacillus stabekisii</name>
    <dbReference type="NCBI Taxonomy" id="241244"/>
    <lineage>
        <taxon>Bacteria</taxon>
        <taxon>Bacillati</taxon>
        <taxon>Bacillota</taxon>
        <taxon>Bacilli</taxon>
        <taxon>Bacillales</taxon>
        <taxon>Caryophanaceae</taxon>
        <taxon>Rummeliibacillus</taxon>
    </lineage>
</organism>
<name>A0A143HCW8_9BACL</name>
<dbReference type="STRING" id="241244.ATY39_07570"/>
<dbReference type="KEGG" id="rst:ATY39_07570"/>
<keyword evidence="2" id="KW-1185">Reference proteome</keyword>
<evidence type="ECO:0000313" key="2">
    <source>
        <dbReference type="Proteomes" id="UP000076021"/>
    </source>
</evidence>
<protein>
    <submittedName>
        <fullName evidence="1">Uncharacterized protein</fullName>
    </submittedName>
</protein>
<gene>
    <name evidence="1" type="ORF">ATY39_07570</name>
</gene>
<sequence>MDLTVIRELADINGDLPKKLALLSQVNANSALKILQAWGNGEKPLRELWKEVNNALEDIPSI</sequence>
<dbReference type="AlphaFoldDB" id="A0A143HCW8"/>